<sequence length="37" mass="4187">MKVNQTKTIFELEGTDELQIKVNNKTIIVTPNNLVTV</sequence>
<name>A0A3B0UJ71_9ZZZZ</name>
<dbReference type="AlphaFoldDB" id="A0A3B0UJ71"/>
<protein>
    <submittedName>
        <fullName evidence="1">Uncharacterized protein</fullName>
    </submittedName>
</protein>
<gene>
    <name evidence="1" type="ORF">MNBD_BACTEROID04-1904</name>
</gene>
<organism evidence="1">
    <name type="scientific">hydrothermal vent metagenome</name>
    <dbReference type="NCBI Taxonomy" id="652676"/>
    <lineage>
        <taxon>unclassified sequences</taxon>
        <taxon>metagenomes</taxon>
        <taxon>ecological metagenomes</taxon>
    </lineage>
</organism>
<dbReference type="EMBL" id="UOER01000399">
    <property type="protein sequence ID" value="VAW25427.1"/>
    <property type="molecule type" value="Genomic_DNA"/>
</dbReference>
<evidence type="ECO:0000313" key="1">
    <source>
        <dbReference type="EMBL" id="VAW25427.1"/>
    </source>
</evidence>
<proteinExistence type="predicted"/>
<accession>A0A3B0UJ71</accession>
<reference evidence="1" key="1">
    <citation type="submission" date="2018-06" db="EMBL/GenBank/DDBJ databases">
        <authorList>
            <person name="Zhirakovskaya E."/>
        </authorList>
    </citation>
    <scope>NUCLEOTIDE SEQUENCE</scope>
</reference>